<accession>A0A8D8CWN6</accession>
<dbReference type="EMBL" id="HBUE01142877">
    <property type="protein sequence ID" value="CAG6501755.1"/>
    <property type="molecule type" value="Transcribed_RNA"/>
</dbReference>
<protein>
    <submittedName>
        <fullName evidence="2">(northern house mosquito) hypothetical protein</fullName>
    </submittedName>
</protein>
<evidence type="ECO:0000256" key="1">
    <source>
        <dbReference type="SAM" id="MobiDB-lite"/>
    </source>
</evidence>
<organism evidence="2">
    <name type="scientific">Culex pipiens</name>
    <name type="common">House mosquito</name>
    <dbReference type="NCBI Taxonomy" id="7175"/>
    <lineage>
        <taxon>Eukaryota</taxon>
        <taxon>Metazoa</taxon>
        <taxon>Ecdysozoa</taxon>
        <taxon>Arthropoda</taxon>
        <taxon>Hexapoda</taxon>
        <taxon>Insecta</taxon>
        <taxon>Pterygota</taxon>
        <taxon>Neoptera</taxon>
        <taxon>Endopterygota</taxon>
        <taxon>Diptera</taxon>
        <taxon>Nematocera</taxon>
        <taxon>Culicoidea</taxon>
        <taxon>Culicidae</taxon>
        <taxon>Culicinae</taxon>
        <taxon>Culicini</taxon>
        <taxon>Culex</taxon>
        <taxon>Culex</taxon>
    </lineage>
</organism>
<dbReference type="AlphaFoldDB" id="A0A8D8CWN6"/>
<feature type="compositionally biased region" description="Basic residues" evidence="1">
    <location>
        <begin position="119"/>
        <end position="128"/>
    </location>
</feature>
<feature type="region of interest" description="Disordered" evidence="1">
    <location>
        <begin position="99"/>
        <end position="128"/>
    </location>
</feature>
<sequence length="348" mass="38715">MYIYCGKLCVYCREFYIATVATRTEQIDRIYVRQFRAPRACINQEEAFQSVRFSHQEHDHLPPERAFRGNLDCARPPHAGTSSAEHRSVLSASAIFTGEQQQNGGSHQPASHRPNPTVLRHHQTHPGRHVCSRGFQQLVGSKNDGFIDDLRHGDDILVDGQRTGEYDQWISSHRSGTSLVEESTQPGPGPVLNPNTQYAQSGWPVTPGPTTASRSSPSSPSVNHPIKHSNSTGEEGLRKQSAHWLAIVQRSFRSTPRTQAPAEMLGGQLRSSASSKQDGQLNRRDVIKARSCTYLQTTSSFATVFGPGILVECQPSRVRRVLHSTAANQHFFKFSRQPAHTFTVLDSR</sequence>
<feature type="compositionally biased region" description="Low complexity" evidence="1">
    <location>
        <begin position="208"/>
        <end position="221"/>
    </location>
</feature>
<feature type="compositionally biased region" description="Polar residues" evidence="1">
    <location>
        <begin position="99"/>
        <end position="109"/>
    </location>
</feature>
<feature type="region of interest" description="Disordered" evidence="1">
    <location>
        <begin position="175"/>
        <end position="238"/>
    </location>
</feature>
<feature type="region of interest" description="Disordered" evidence="1">
    <location>
        <begin position="255"/>
        <end position="282"/>
    </location>
</feature>
<name>A0A8D8CWN6_CULPI</name>
<feature type="compositionally biased region" description="Polar residues" evidence="1">
    <location>
        <begin position="175"/>
        <end position="186"/>
    </location>
</feature>
<proteinExistence type="predicted"/>
<feature type="compositionally biased region" description="Polar residues" evidence="1">
    <location>
        <begin position="269"/>
        <end position="280"/>
    </location>
</feature>
<reference evidence="2" key="1">
    <citation type="submission" date="2021-05" db="EMBL/GenBank/DDBJ databases">
        <authorList>
            <person name="Alioto T."/>
            <person name="Alioto T."/>
            <person name="Gomez Garrido J."/>
        </authorList>
    </citation>
    <scope>NUCLEOTIDE SEQUENCE</scope>
</reference>
<evidence type="ECO:0000313" key="2">
    <source>
        <dbReference type="EMBL" id="CAG6501755.1"/>
    </source>
</evidence>